<keyword evidence="4" id="KW-0694">RNA-binding</keyword>
<evidence type="ECO:0000256" key="2">
    <source>
        <dbReference type="ARBA" id="ARBA00006896"/>
    </source>
</evidence>
<dbReference type="Pfam" id="PF03750">
    <property type="entry name" value="Csm2_III-A"/>
    <property type="match status" value="1"/>
</dbReference>
<protein>
    <recommendedName>
        <fullName evidence="3">CRISPR system Cms protein Csm2</fullName>
    </recommendedName>
    <alternativeName>
        <fullName evidence="6">CRISPR type III A-associated protein Csm2</fullName>
    </alternativeName>
</protein>
<dbReference type="RefSeq" id="WP_369717430.1">
    <property type="nucleotide sequence ID" value="NZ_CP165647.1"/>
</dbReference>
<keyword evidence="5" id="KW-0051">Antiviral defense</keyword>
<sequence length="63" mass="7973">MLNEIKYLLIKHTYQCGRKYEVKEFDTKFKILDELKKIKTKNDFNEFYRYLEEIMAYVKYYIE</sequence>
<comment type="function">
    <text evidence="1">This subunit may be involved in monitoring complementarity of crRNA and target RNA.</text>
</comment>
<dbReference type="EMBL" id="CP165647">
    <property type="protein sequence ID" value="XDU63353.1"/>
    <property type="molecule type" value="Genomic_DNA"/>
</dbReference>
<evidence type="ECO:0000256" key="4">
    <source>
        <dbReference type="ARBA" id="ARBA00022884"/>
    </source>
</evidence>
<evidence type="ECO:0000256" key="3">
    <source>
        <dbReference type="ARBA" id="ARBA00016118"/>
    </source>
</evidence>
<evidence type="ECO:0000256" key="1">
    <source>
        <dbReference type="ARBA" id="ARBA00003640"/>
    </source>
</evidence>
<reference evidence="7" key="1">
    <citation type="submission" date="2024-07" db="EMBL/GenBank/DDBJ databases">
        <authorList>
            <person name="Li X.-J."/>
            <person name="Wang X."/>
        </authorList>
    </citation>
    <scope>NUCLEOTIDE SEQUENCE</scope>
    <source>
        <strain evidence="7">HSP-536</strain>
    </source>
</reference>
<name>A0AB39V6R8_9FUSO</name>
<dbReference type="InterPro" id="IPR010149">
    <property type="entry name" value="CRISPR-assoc_prot_Csm2_III-A"/>
</dbReference>
<accession>A0AB39V6R8</accession>
<organism evidence="7">
    <name type="scientific">Leptotrichia alba</name>
    <dbReference type="NCBI Taxonomy" id="3239304"/>
    <lineage>
        <taxon>Bacteria</taxon>
        <taxon>Fusobacteriati</taxon>
        <taxon>Fusobacteriota</taxon>
        <taxon>Fusobacteriia</taxon>
        <taxon>Fusobacteriales</taxon>
        <taxon>Leptotrichiaceae</taxon>
        <taxon>Leptotrichia</taxon>
    </lineage>
</organism>
<dbReference type="GO" id="GO:0051607">
    <property type="term" value="P:defense response to virus"/>
    <property type="evidence" value="ECO:0007669"/>
    <property type="project" value="UniProtKB-KW"/>
</dbReference>
<dbReference type="AlphaFoldDB" id="A0AB39V6R8"/>
<evidence type="ECO:0000256" key="6">
    <source>
        <dbReference type="ARBA" id="ARBA00031723"/>
    </source>
</evidence>
<proteinExistence type="inferred from homology"/>
<comment type="similarity">
    <text evidence="2">Belongs to the CRISPR-associated Csm2 family.</text>
</comment>
<dbReference type="NCBIfam" id="TIGR01870">
    <property type="entry name" value="cas_TM1810_Csm2"/>
    <property type="match status" value="1"/>
</dbReference>
<evidence type="ECO:0000256" key="5">
    <source>
        <dbReference type="ARBA" id="ARBA00023118"/>
    </source>
</evidence>
<gene>
    <name evidence="7" type="primary">csm2</name>
    <name evidence="7" type="ORF">AB8B28_05810</name>
</gene>
<dbReference type="KEGG" id="lala:AB8B28_05810"/>
<evidence type="ECO:0000313" key="7">
    <source>
        <dbReference type="EMBL" id="XDU63353.1"/>
    </source>
</evidence>
<dbReference type="GO" id="GO:0003723">
    <property type="term" value="F:RNA binding"/>
    <property type="evidence" value="ECO:0007669"/>
    <property type="project" value="UniProtKB-KW"/>
</dbReference>